<feature type="compositionally biased region" description="Acidic residues" evidence="4">
    <location>
        <begin position="1845"/>
        <end position="1855"/>
    </location>
</feature>
<feature type="region of interest" description="Disordered" evidence="4">
    <location>
        <begin position="1643"/>
        <end position="1685"/>
    </location>
</feature>
<dbReference type="OrthoDB" id="197690at2759"/>
<feature type="compositionally biased region" description="Basic and acidic residues" evidence="4">
    <location>
        <begin position="2463"/>
        <end position="2484"/>
    </location>
</feature>
<dbReference type="EMBL" id="BRXW01000115">
    <property type="protein sequence ID" value="GMI07916.1"/>
    <property type="molecule type" value="Genomic_DNA"/>
</dbReference>
<evidence type="ECO:0000256" key="3">
    <source>
        <dbReference type="ARBA" id="ARBA00022833"/>
    </source>
</evidence>
<dbReference type="PROSITE" id="PS50188">
    <property type="entry name" value="B302_SPRY"/>
    <property type="match status" value="1"/>
</dbReference>
<evidence type="ECO:0000313" key="7">
    <source>
        <dbReference type="Proteomes" id="UP001165122"/>
    </source>
</evidence>
<accession>A0A9W7F9R1</accession>
<evidence type="ECO:0000259" key="5">
    <source>
        <dbReference type="PROSITE" id="PS50188"/>
    </source>
</evidence>
<dbReference type="Proteomes" id="UP001165122">
    <property type="component" value="Unassembled WGS sequence"/>
</dbReference>
<dbReference type="Gene3D" id="2.60.120.920">
    <property type="match status" value="4"/>
</dbReference>
<evidence type="ECO:0000256" key="4">
    <source>
        <dbReference type="SAM" id="MobiDB-lite"/>
    </source>
</evidence>
<dbReference type="InterPro" id="IPR001870">
    <property type="entry name" value="B30.2/SPRY"/>
</dbReference>
<feature type="region of interest" description="Disordered" evidence="4">
    <location>
        <begin position="1732"/>
        <end position="1761"/>
    </location>
</feature>
<comment type="caution">
    <text evidence="6">The sequence shown here is derived from an EMBL/GenBank/DDBJ whole genome shotgun (WGS) entry which is preliminary data.</text>
</comment>
<dbReference type="PANTHER" id="PTHR12245">
    <property type="entry name" value="SPRY DOMAIN CONTAINING SOCS BOX PROTEIN"/>
    <property type="match status" value="1"/>
</dbReference>
<dbReference type="PANTHER" id="PTHR12245:SF5">
    <property type="entry name" value="SPRY DOMAIN-CONTAINING SOCS BOX PROTEIN 3"/>
    <property type="match status" value="1"/>
</dbReference>
<dbReference type="Pfam" id="PF00622">
    <property type="entry name" value="SPRY"/>
    <property type="match status" value="2"/>
</dbReference>
<organism evidence="6 7">
    <name type="scientific">Triparma laevis f. longispina</name>
    <dbReference type="NCBI Taxonomy" id="1714387"/>
    <lineage>
        <taxon>Eukaryota</taxon>
        <taxon>Sar</taxon>
        <taxon>Stramenopiles</taxon>
        <taxon>Ochrophyta</taxon>
        <taxon>Bolidophyceae</taxon>
        <taxon>Parmales</taxon>
        <taxon>Triparmaceae</taxon>
        <taxon>Triparma</taxon>
    </lineage>
</organism>
<dbReference type="PROSITE" id="PS01358">
    <property type="entry name" value="ZF_RANBP2_1"/>
    <property type="match status" value="1"/>
</dbReference>
<name>A0A9W7F9R1_9STRA</name>
<feature type="region of interest" description="Disordered" evidence="4">
    <location>
        <begin position="2177"/>
        <end position="2196"/>
    </location>
</feature>
<dbReference type="InterPro" id="IPR050672">
    <property type="entry name" value="FBXO45-Fsn/SPSB_families"/>
</dbReference>
<dbReference type="InterPro" id="IPR036443">
    <property type="entry name" value="Znf_RanBP2_sf"/>
</dbReference>
<dbReference type="GO" id="GO:0008270">
    <property type="term" value="F:zinc ion binding"/>
    <property type="evidence" value="ECO:0007669"/>
    <property type="project" value="UniProtKB-KW"/>
</dbReference>
<keyword evidence="3" id="KW-0862">Zinc</keyword>
<keyword evidence="7" id="KW-1185">Reference proteome</keyword>
<feature type="domain" description="B30.2/SPRY" evidence="5">
    <location>
        <begin position="989"/>
        <end position="1171"/>
    </location>
</feature>
<dbReference type="InterPro" id="IPR043136">
    <property type="entry name" value="B30.2/SPRY_sf"/>
</dbReference>
<gene>
    <name evidence="6" type="ORF">TrLO_g11612</name>
</gene>
<dbReference type="SUPFAM" id="SSF49899">
    <property type="entry name" value="Concanavalin A-like lectins/glucanases"/>
    <property type="match status" value="2"/>
</dbReference>
<feature type="region of interest" description="Disordered" evidence="4">
    <location>
        <begin position="2462"/>
        <end position="2484"/>
    </location>
</feature>
<dbReference type="SMART" id="SM00449">
    <property type="entry name" value="SPRY"/>
    <property type="match status" value="1"/>
</dbReference>
<keyword evidence="1" id="KW-0479">Metal-binding</keyword>
<proteinExistence type="predicted"/>
<feature type="compositionally biased region" description="Low complexity" evidence="4">
    <location>
        <begin position="1868"/>
        <end position="1893"/>
    </location>
</feature>
<feature type="compositionally biased region" description="Polar residues" evidence="4">
    <location>
        <begin position="1652"/>
        <end position="1663"/>
    </location>
</feature>
<dbReference type="InterPro" id="IPR013320">
    <property type="entry name" value="ConA-like_dom_sf"/>
</dbReference>
<protein>
    <recommendedName>
        <fullName evidence="5">B30.2/SPRY domain-containing protein</fullName>
    </recommendedName>
</protein>
<evidence type="ECO:0000256" key="2">
    <source>
        <dbReference type="ARBA" id="ARBA00022771"/>
    </source>
</evidence>
<dbReference type="InterPro" id="IPR001876">
    <property type="entry name" value="Znf_RanBP2"/>
</dbReference>
<evidence type="ECO:0000256" key="1">
    <source>
        <dbReference type="ARBA" id="ARBA00022723"/>
    </source>
</evidence>
<dbReference type="SUPFAM" id="SSF90209">
    <property type="entry name" value="Ran binding protein zinc finger-like"/>
    <property type="match status" value="1"/>
</dbReference>
<dbReference type="InterPro" id="IPR003877">
    <property type="entry name" value="SPRY_dom"/>
</dbReference>
<reference evidence="7" key="1">
    <citation type="journal article" date="2023" name="Commun. Biol.">
        <title>Genome analysis of Parmales, the sister group of diatoms, reveals the evolutionary specialization of diatoms from phago-mixotrophs to photoautotrophs.</title>
        <authorList>
            <person name="Ban H."/>
            <person name="Sato S."/>
            <person name="Yoshikawa S."/>
            <person name="Yamada K."/>
            <person name="Nakamura Y."/>
            <person name="Ichinomiya M."/>
            <person name="Sato N."/>
            <person name="Blanc-Mathieu R."/>
            <person name="Endo H."/>
            <person name="Kuwata A."/>
            <person name="Ogata H."/>
        </authorList>
    </citation>
    <scope>NUCLEOTIDE SEQUENCE [LARGE SCALE GENOMIC DNA]</scope>
    <source>
        <strain evidence="7">NIES 3700</strain>
    </source>
</reference>
<feature type="compositionally biased region" description="Basic and acidic residues" evidence="4">
    <location>
        <begin position="1823"/>
        <end position="1844"/>
    </location>
</feature>
<feature type="region of interest" description="Disordered" evidence="4">
    <location>
        <begin position="1814"/>
        <end position="1898"/>
    </location>
</feature>
<evidence type="ECO:0000313" key="6">
    <source>
        <dbReference type="EMBL" id="GMI07916.1"/>
    </source>
</evidence>
<keyword evidence="2" id="KW-0863">Zinc-finger</keyword>
<sequence length="2715" mass="297297">MSHGPNSTTVTSPSPTSPSVALPLSTTLYSNHLQNLSSQYLLETLPESTLKLSPPPQTRYTPYDMENLNTTCDPLTLLTSLLPTLEPTPELTLMILNTLTSDPGVGHFPVPLLFPLLTSSRSTLDHDDVSSPVNPPPPPTSCTLLRVPPKPTSSLQTHSGSTPSPLFSFLLQSSPSSPYTITISEYTSTRKISKTIIEGCKSLLYYLNYSLIDEEILGSIQRVTVEVKSEGCTSCILNPNITTTRSTLESILTFLKAASKLPKCREMAIEGLMILGRRGGVLSWMCEVVEVLEIEKKVKRVGGFEDLNKAILEATSSLTSPSLTHHLYSLSNLSFSQSLTSPTGITLSTPPTTATSTTSIHTCTYLSPSFTSSHTSLTLKILEDIQNDESICLGLGSFPKKSDSYNSSKNLWMYRCYNGNLYEKGEQVRGESKERIHPGDEVKISLNLSTGTCSFSINGSDQGVCFTGVTGEVCFAVAFYGGNRKVRVVGVVNESNIPGPGVEYYPPSSSKKKYYGSTRNGVKSGPGILVCENNYYVGNWINDSPEGVFAVVDGKPRGWHCYEGGGDKSLGGGVGGFKSESTGIKCLVRVNGCIENGKVIEDLDTIEADVDQWKCGLCSFLNSDNIEICRLCNNVKSKFSDNRNNQGEEEEGEYIEGGEAVEKILEGVADLAERQEEGEGRFAVYGIEGEEGAFVGLKKLIFKFGEGEIEENSKIITSLLRILKSNFTRLSPTLSPPLPTPLKTSLKATLLKLIRSPSPTSTSAAQSLVSSLEHLYTPAASTSLVKNITSEHCKKPYPEGSGLHALLMCLLKRYGSGCNRLIGNSLTRTSLTLFKSILEVVTLETCNILSSKSQNWSVAHAGTQFVKAYILRLIKDLKDKENPSSQTEENFRDASVLVLRSACIVTEKAKHAGLISPSNWIITSGLLKKSFIDTLLPMINLSISIHSSQLYLATPTLPYVVNLARNLDGLNQFEKEKCEESVRVLGEWERRGLMGMGGKEGGMEEEVKAYFSATHKSSDVKITGNTMRSVSSTNQHCCVESPSSTGCKSGRAYWEFKLISDSDLDECSAIGVANLPVNSSSYESSTNMWVRRSYNGQLYHGTSAGYDCIGKVHPGDVVGVEVDMDRGELRFWRNGEDEGVCFKDLQGEIFPIICTYRSGIEVQLIRCTMSEASFRAPQASLGFNNALGLIDVGGVGNIVEDGCSFVHKEKDAEDSFITAVTERPFKISSHKWNVVVKSLKEASGCVAGIISKPVNTTIARTPAHDDIWGGGGASCVGMATHEIGIKGDGSVYIDGEKGGFKNNERLAGWKAGDVVNFRLDLSDLTLEVGVNDGSKIAVEADAWFASNPNSQFHPSVSVKNFNDYVVLEPAGVGSTTVDIYWLLDLEKSFSHVGGKLASTLVSGPSISIEEMEHENWLRSPMIIGGLESNEEVSENWMVDVAEETGAGMSVLLGETERLKERTGTLLGDVIDFTTGEQVRNWVDDDIDMSEIALPPKPDLIIRDRILDEIAKAPRSQIGEKFYEWMESKVGEPGFLKKRLDSNGCYSFPSCEQPFLAALLKHSGLWREVMWLISSGSSGDATSHPEPSQPMHFLFSKIKTMRSFLRRKRQMCLSEGEGKRFEEMCWGVRERGEFLRGTKVAEHEQRINGRLSEPNNKTSLNISPPSSPPRMSNLDGAPSTPKLPSPIKLYRVRSTPIRPTLGVGDVQLDDDVSLKVMKSCGAYVIVDMTVAQKEEEKKEEEEKDDNNNGARAKPKIPTPPPTPLQLSVLLARRKLRALCRAYGFRGLRELMSGVNFGCDIDAIVHLKEGMKGTVGGRLKKRAEPKKGEEGITSRGARLHDGHPDLEANDNNEEGNEDAVPRNEPQQERTTTTSPNNPNNNTSDDPNPDTNQPTPRFHYLRGLESCPEPYLLLTTTNFTLLYSLIIKALKRSLTNGRVGESVVVIERLGIDWEPRDHGKIVHWDIIDTITSQISITRVLENFKSGAVAPGLTSSDVIRRGLVNGEISIRGVVSIIKDAAKGMDCFKNLSAAFLPTDVPSALKFFHTMSIQIKAELAKEERNREEWRRRGGERSRKEDRKRKGVKWTYVVTANNGVGVRSLPHSGTTRTGKSYKCDEIASVTYRLPLPSSGNTSNYLRLLGGGWLFDIGIRNPYKGKIIVREVGGGGEWEEFWRERESSEVGGWQVEEKDDDSDDSGSLVSSSSGNLYLAHKGATVVHRNTASCVVYGTRMMEAGEEGSNYFEICVRCSGTKEKVGLGFKIVKVEGGDDEDDEDIVDGGDASRSEVFSVGGRENWVGMRLHNGKVFAFSKEVAMRDGEGVAEEDEESVLETTVEGGAEALSMSVKEDRTGMPSPAEISSMEEWRETLIGRSGEAEDEDGMDAMEKKDVDIIYGCGVEFSTGKVFFTKNGKKVRTVSTRKCALKGLKLVPMCSFGGQHEVVEIHYGSYGFKYEGVEVRVAPPAQALGERRAKQEAEDKDRAKKAHEEGMKGWGVVEEEEEGGGGEGEKMKSPEKMKARGEDSLSIPQLLSIPQFSTVSGKAWDLFKQITKLSLLASSSDQKVLSEVDDKVDAICIVENRRSRSESLYGTEVDATKDYTVKLQNTCLSFLLSDLSSATGYLVDGNSEAIKVELHVFSRLQFLSEVSEQSKACRSYISDPDFMAQLFLLLEKGSPRIQKLVLEMLGTVAPRTTCGIVDSALEDSALLVQFSSGLPDFGSGR</sequence>